<dbReference type="GO" id="GO:0005506">
    <property type="term" value="F:iron ion binding"/>
    <property type="evidence" value="ECO:0007669"/>
    <property type="project" value="InterPro"/>
</dbReference>
<evidence type="ECO:0000256" key="8">
    <source>
        <dbReference type="RuleBase" id="RU000461"/>
    </source>
</evidence>
<dbReference type="Gene3D" id="1.10.630.10">
    <property type="entry name" value="Cytochrome P450"/>
    <property type="match status" value="1"/>
</dbReference>
<organism evidence="9 10">
    <name type="scientific">Didymella rabiei</name>
    <name type="common">Chickpea ascochyta blight fungus</name>
    <name type="synonym">Mycosphaerella rabiei</name>
    <dbReference type="NCBI Taxonomy" id="5454"/>
    <lineage>
        <taxon>Eukaryota</taxon>
        <taxon>Fungi</taxon>
        <taxon>Dikarya</taxon>
        <taxon>Ascomycota</taxon>
        <taxon>Pezizomycotina</taxon>
        <taxon>Dothideomycetes</taxon>
        <taxon>Pleosporomycetidae</taxon>
        <taxon>Pleosporales</taxon>
        <taxon>Pleosporineae</taxon>
        <taxon>Didymellaceae</taxon>
        <taxon>Ascochyta</taxon>
    </lineage>
</organism>
<dbReference type="InterPro" id="IPR017972">
    <property type="entry name" value="Cyt_P450_CS"/>
</dbReference>
<keyword evidence="10" id="KW-1185">Reference proteome</keyword>
<protein>
    <submittedName>
        <fullName evidence="9">Heme binding</fullName>
    </submittedName>
</protein>
<comment type="caution">
    <text evidence="9">The sequence shown here is derived from an EMBL/GenBank/DDBJ whole genome shotgun (WGS) entry which is preliminary data.</text>
</comment>
<dbReference type="GO" id="GO:0016705">
    <property type="term" value="F:oxidoreductase activity, acting on paired donors, with incorporation or reduction of molecular oxygen"/>
    <property type="evidence" value="ECO:0007669"/>
    <property type="project" value="InterPro"/>
</dbReference>
<comment type="similarity">
    <text evidence="2 8">Belongs to the cytochrome P450 family.</text>
</comment>
<dbReference type="SUPFAM" id="SSF48264">
    <property type="entry name" value="Cytochrome P450"/>
    <property type="match status" value="1"/>
</dbReference>
<keyword evidence="6 8" id="KW-0408">Iron</keyword>
<keyword evidence="5 8" id="KW-0560">Oxidoreductase</keyword>
<dbReference type="Pfam" id="PF00067">
    <property type="entry name" value="p450"/>
    <property type="match status" value="3"/>
</dbReference>
<evidence type="ECO:0000256" key="6">
    <source>
        <dbReference type="ARBA" id="ARBA00023004"/>
    </source>
</evidence>
<dbReference type="InterPro" id="IPR001128">
    <property type="entry name" value="Cyt_P450"/>
</dbReference>
<dbReference type="GO" id="GO:0020037">
    <property type="term" value="F:heme binding"/>
    <property type="evidence" value="ECO:0007669"/>
    <property type="project" value="InterPro"/>
</dbReference>
<comment type="cofactor">
    <cofactor evidence="1">
        <name>heme</name>
        <dbReference type="ChEBI" id="CHEBI:30413"/>
    </cofactor>
</comment>
<dbReference type="AlphaFoldDB" id="A0A163KY82"/>
<gene>
    <name evidence="9" type="ORF">ST47_g1507</name>
</gene>
<evidence type="ECO:0000256" key="7">
    <source>
        <dbReference type="ARBA" id="ARBA00023033"/>
    </source>
</evidence>
<dbReference type="GO" id="GO:0004497">
    <property type="term" value="F:monooxygenase activity"/>
    <property type="evidence" value="ECO:0007669"/>
    <property type="project" value="UniProtKB-KW"/>
</dbReference>
<keyword evidence="4 8" id="KW-0479">Metal-binding</keyword>
<evidence type="ECO:0000256" key="3">
    <source>
        <dbReference type="ARBA" id="ARBA00022617"/>
    </source>
</evidence>
<accession>A0A163KY82</accession>
<name>A0A163KY82_DIDRA</name>
<evidence type="ECO:0000313" key="10">
    <source>
        <dbReference type="Proteomes" id="UP000076837"/>
    </source>
</evidence>
<evidence type="ECO:0000256" key="2">
    <source>
        <dbReference type="ARBA" id="ARBA00010617"/>
    </source>
</evidence>
<evidence type="ECO:0000256" key="1">
    <source>
        <dbReference type="ARBA" id="ARBA00001971"/>
    </source>
</evidence>
<dbReference type="CDD" id="cd11058">
    <property type="entry name" value="CYP60B-like"/>
    <property type="match status" value="1"/>
</dbReference>
<dbReference type="InterPro" id="IPR050121">
    <property type="entry name" value="Cytochrome_P450_monoxygenase"/>
</dbReference>
<keyword evidence="3 8" id="KW-0349">Heme</keyword>
<dbReference type="PANTHER" id="PTHR24305:SF230">
    <property type="entry name" value="P450, PUTATIVE (EUROFUNG)-RELATED"/>
    <property type="match status" value="1"/>
</dbReference>
<evidence type="ECO:0000313" key="9">
    <source>
        <dbReference type="EMBL" id="KZM27345.1"/>
    </source>
</evidence>
<dbReference type="STRING" id="5454.A0A163KY82"/>
<reference evidence="9 10" key="1">
    <citation type="journal article" date="2016" name="Sci. Rep.">
        <title>Draft genome sequencing and secretome analysis of fungal phytopathogen Ascochyta rabiei provides insight into the necrotrophic effector repertoire.</title>
        <authorList>
            <person name="Verma S."/>
            <person name="Gazara R.K."/>
            <person name="Nizam S."/>
            <person name="Parween S."/>
            <person name="Chattopadhyay D."/>
            <person name="Verma P.K."/>
        </authorList>
    </citation>
    <scope>NUCLEOTIDE SEQUENCE [LARGE SCALE GENOMIC DNA]</scope>
    <source>
        <strain evidence="9 10">ArDII</strain>
    </source>
</reference>
<evidence type="ECO:0000256" key="5">
    <source>
        <dbReference type="ARBA" id="ARBA00023002"/>
    </source>
</evidence>
<keyword evidence="7 8" id="KW-0503">Monooxygenase</keyword>
<dbReference type="Proteomes" id="UP000076837">
    <property type="component" value="Unassembled WGS sequence"/>
</dbReference>
<dbReference type="InterPro" id="IPR036396">
    <property type="entry name" value="Cyt_P450_sf"/>
</dbReference>
<dbReference type="PROSITE" id="PS00086">
    <property type="entry name" value="CYTOCHROME_P450"/>
    <property type="match status" value="1"/>
</dbReference>
<proteinExistence type="inferred from homology"/>
<dbReference type="EMBL" id="JYNV01000069">
    <property type="protein sequence ID" value="KZM27345.1"/>
    <property type="molecule type" value="Genomic_DNA"/>
</dbReference>
<evidence type="ECO:0000256" key="4">
    <source>
        <dbReference type="ARBA" id="ARBA00022723"/>
    </source>
</evidence>
<dbReference type="PANTHER" id="PTHR24305">
    <property type="entry name" value="CYTOCHROME P450"/>
    <property type="match status" value="1"/>
</dbReference>
<sequence>MHERYGSVVRVAPDELSFIDSAALRDIYGHRPGGEFPKAIRLFRGTDKFPVSLLVTQDIEAHRKLRRRLAPSFSDQAMRLQEPSMIRYVDLLLNRLNKLCGIGNLEVDLSMWFNFTTFDMIGDLSFGESFQCNMGFEWLVTLLFKTGRLTSRNKNSNLVSEKLLRRMQIQRHDFIEALLRENENDQPLPMESLTANCSMLMLGGSETTSTLLCGVTFLLVTNLESYKKAVREVRDTFKCLDDITLTSVSQLHFMHACIKEALSLSSTNFRNPFEYCPDRHLDPSNTVDDMAASQPFSVGPRNCIGRNLVFAQSRLILARILFSFEIELAESSRDWMNQKHHILWDKPPLNVYLTPVMRES</sequence>